<dbReference type="AlphaFoldDB" id="A0A834SGF2"/>
<evidence type="ECO:0000313" key="2">
    <source>
        <dbReference type="EMBL" id="KAF7801763.1"/>
    </source>
</evidence>
<evidence type="ECO:0000313" key="3">
    <source>
        <dbReference type="Proteomes" id="UP000634136"/>
    </source>
</evidence>
<sequence>MATITHRNRPNHSPPSRRRSVHRRIVVPSTVASSRRVHRRSTKIHPPRVLDSSLWRWYWKLLEVTRTENYLKFELRSTNYAFLAQEFDHNAAKQDQLLGMKSRKKCCLALHNTLSPMNPFTSCDFGAY</sequence>
<protein>
    <submittedName>
        <fullName evidence="2">Uncharacterized protein</fullName>
    </submittedName>
</protein>
<dbReference type="Proteomes" id="UP000634136">
    <property type="component" value="Unassembled WGS sequence"/>
</dbReference>
<organism evidence="2 3">
    <name type="scientific">Senna tora</name>
    <dbReference type="NCBI Taxonomy" id="362788"/>
    <lineage>
        <taxon>Eukaryota</taxon>
        <taxon>Viridiplantae</taxon>
        <taxon>Streptophyta</taxon>
        <taxon>Embryophyta</taxon>
        <taxon>Tracheophyta</taxon>
        <taxon>Spermatophyta</taxon>
        <taxon>Magnoliopsida</taxon>
        <taxon>eudicotyledons</taxon>
        <taxon>Gunneridae</taxon>
        <taxon>Pentapetalae</taxon>
        <taxon>rosids</taxon>
        <taxon>fabids</taxon>
        <taxon>Fabales</taxon>
        <taxon>Fabaceae</taxon>
        <taxon>Caesalpinioideae</taxon>
        <taxon>Cassia clade</taxon>
        <taxon>Senna</taxon>
    </lineage>
</organism>
<proteinExistence type="predicted"/>
<gene>
    <name evidence="2" type="ORF">G2W53_040874</name>
</gene>
<name>A0A834SGF2_9FABA</name>
<feature type="region of interest" description="Disordered" evidence="1">
    <location>
        <begin position="1"/>
        <end position="21"/>
    </location>
</feature>
<keyword evidence="3" id="KW-1185">Reference proteome</keyword>
<accession>A0A834SGF2</accession>
<evidence type="ECO:0000256" key="1">
    <source>
        <dbReference type="SAM" id="MobiDB-lite"/>
    </source>
</evidence>
<comment type="caution">
    <text evidence="2">The sequence shown here is derived from an EMBL/GenBank/DDBJ whole genome shotgun (WGS) entry which is preliminary data.</text>
</comment>
<reference evidence="2" key="1">
    <citation type="submission" date="2020-09" db="EMBL/GenBank/DDBJ databases">
        <title>Genome-Enabled Discovery of Anthraquinone Biosynthesis in Senna tora.</title>
        <authorList>
            <person name="Kang S.-H."/>
            <person name="Pandey R.P."/>
            <person name="Lee C.-M."/>
            <person name="Sim J.-S."/>
            <person name="Jeong J.-T."/>
            <person name="Choi B.-S."/>
            <person name="Jung M."/>
            <person name="Ginzburg D."/>
            <person name="Zhao K."/>
            <person name="Won S.Y."/>
            <person name="Oh T.-J."/>
            <person name="Yu Y."/>
            <person name="Kim N.-H."/>
            <person name="Lee O.R."/>
            <person name="Lee T.-H."/>
            <person name="Bashyal P."/>
            <person name="Kim T.-S."/>
            <person name="Lee W.-H."/>
            <person name="Kawkins C."/>
            <person name="Kim C.-K."/>
            <person name="Kim J.S."/>
            <person name="Ahn B.O."/>
            <person name="Rhee S.Y."/>
            <person name="Sohng J.K."/>
        </authorList>
    </citation>
    <scope>NUCLEOTIDE SEQUENCE</scope>
    <source>
        <tissue evidence="2">Leaf</tissue>
    </source>
</reference>
<dbReference type="EMBL" id="JAAIUW010000013">
    <property type="protein sequence ID" value="KAF7801763.1"/>
    <property type="molecule type" value="Genomic_DNA"/>
</dbReference>